<organism evidence="4">
    <name type="scientific">freshwater metagenome</name>
    <dbReference type="NCBI Taxonomy" id="449393"/>
    <lineage>
        <taxon>unclassified sequences</taxon>
        <taxon>metagenomes</taxon>
        <taxon>ecological metagenomes</taxon>
    </lineage>
</organism>
<dbReference type="EMBL" id="CAEZZU010000043">
    <property type="protein sequence ID" value="CAB4774079.1"/>
    <property type="molecule type" value="Genomic_DNA"/>
</dbReference>
<accession>A0A6J6VRZ4</accession>
<dbReference type="InterPro" id="IPR012349">
    <property type="entry name" value="Split_barrel_FMN-bd"/>
</dbReference>
<dbReference type="GO" id="GO:0010181">
    <property type="term" value="F:FMN binding"/>
    <property type="evidence" value="ECO:0007669"/>
    <property type="project" value="InterPro"/>
</dbReference>
<dbReference type="GO" id="GO:0042602">
    <property type="term" value="F:riboflavin reductase (NADPH) activity"/>
    <property type="evidence" value="ECO:0007669"/>
    <property type="project" value="TreeGrafter"/>
</dbReference>
<comment type="similarity">
    <text evidence="1">Belongs to the non-flavoprotein flavin reductase family.</text>
</comment>
<name>A0A6J6VRZ4_9ZZZZ</name>
<dbReference type="AlphaFoldDB" id="A0A6J6VRZ4"/>
<dbReference type="InterPro" id="IPR002563">
    <property type="entry name" value="Flavin_Rdtase-like_dom"/>
</dbReference>
<feature type="domain" description="Flavin reductase like" evidence="3">
    <location>
        <begin position="21"/>
        <end position="164"/>
    </location>
</feature>
<dbReference type="SUPFAM" id="SSF50475">
    <property type="entry name" value="FMN-binding split barrel"/>
    <property type="match status" value="1"/>
</dbReference>
<dbReference type="EMBL" id="CAFBOR010000007">
    <property type="protein sequence ID" value="CAB4976687.1"/>
    <property type="molecule type" value="Genomic_DNA"/>
</dbReference>
<evidence type="ECO:0000256" key="1">
    <source>
        <dbReference type="ARBA" id="ARBA00008898"/>
    </source>
</evidence>
<evidence type="ECO:0000313" key="5">
    <source>
        <dbReference type="EMBL" id="CAB4976687.1"/>
    </source>
</evidence>
<dbReference type="PANTHER" id="PTHR30466:SF11">
    <property type="entry name" value="FLAVIN-DEPENDENT MONOOXYGENASE, REDUCTASE SUBUNIT HSAB"/>
    <property type="match status" value="1"/>
</dbReference>
<keyword evidence="2" id="KW-0560">Oxidoreductase</keyword>
<evidence type="ECO:0000313" key="4">
    <source>
        <dbReference type="EMBL" id="CAB4774079.1"/>
    </source>
</evidence>
<evidence type="ECO:0000256" key="2">
    <source>
        <dbReference type="ARBA" id="ARBA00023002"/>
    </source>
</evidence>
<dbReference type="Pfam" id="PF01613">
    <property type="entry name" value="Flavin_Reduct"/>
    <property type="match status" value="1"/>
</dbReference>
<sequence length="167" mass="17956">MAGHPDENVIGPTGLEFRDALGHFATGITVITAMDDAGPVGLAANSFTSVSLDPPLVLFCPAKTSSSWPRIERAKSFAVNILDDAQEDVCRVFATPGEDRFSKVAWHLSPSGSPLLDDVHAFLDCVLHEVHDGGDHWIVVGRVIDLGIEADAGPLLYYRGKYSRLGE</sequence>
<reference evidence="4" key="1">
    <citation type="submission" date="2020-05" db="EMBL/GenBank/DDBJ databases">
        <authorList>
            <person name="Chiriac C."/>
            <person name="Salcher M."/>
            <person name="Ghai R."/>
            <person name="Kavagutti S V."/>
        </authorList>
    </citation>
    <scope>NUCLEOTIDE SEQUENCE</scope>
</reference>
<dbReference type="InterPro" id="IPR050268">
    <property type="entry name" value="NADH-dep_flavin_reductase"/>
</dbReference>
<dbReference type="PANTHER" id="PTHR30466">
    <property type="entry name" value="FLAVIN REDUCTASE"/>
    <property type="match status" value="1"/>
</dbReference>
<dbReference type="Gene3D" id="2.30.110.10">
    <property type="entry name" value="Electron Transport, Fmn-binding Protein, Chain A"/>
    <property type="match status" value="1"/>
</dbReference>
<gene>
    <name evidence="4" type="ORF">UFOPK2925_00442</name>
    <name evidence="5" type="ORF">UFOPK3974_00117</name>
</gene>
<dbReference type="SMART" id="SM00903">
    <property type="entry name" value="Flavin_Reduct"/>
    <property type="match status" value="1"/>
</dbReference>
<protein>
    <submittedName>
        <fullName evidence="4">Unannotated protein</fullName>
    </submittedName>
</protein>
<evidence type="ECO:0000259" key="3">
    <source>
        <dbReference type="SMART" id="SM00903"/>
    </source>
</evidence>
<proteinExistence type="inferred from homology"/>